<protein>
    <submittedName>
        <fullName evidence="8">Methyl-accepting chemotaxis protein</fullName>
    </submittedName>
</protein>
<proteinExistence type="inferred from homology"/>
<evidence type="ECO:0000256" key="3">
    <source>
        <dbReference type="PROSITE-ProRule" id="PRU00284"/>
    </source>
</evidence>
<keyword evidence="5" id="KW-1133">Transmembrane helix</keyword>
<feature type="transmembrane region" description="Helical" evidence="5">
    <location>
        <begin position="321"/>
        <end position="339"/>
    </location>
</feature>
<dbReference type="InterPro" id="IPR003660">
    <property type="entry name" value="HAMP_dom"/>
</dbReference>
<dbReference type="EMBL" id="JBHSEW010000002">
    <property type="protein sequence ID" value="MFC4621250.1"/>
    <property type="molecule type" value="Genomic_DNA"/>
</dbReference>
<feature type="transmembrane region" description="Helical" evidence="5">
    <location>
        <begin position="18"/>
        <end position="39"/>
    </location>
</feature>
<dbReference type="Pfam" id="PF17201">
    <property type="entry name" value="Cache_3-Cache_2"/>
    <property type="match status" value="1"/>
</dbReference>
<dbReference type="Pfam" id="PF00015">
    <property type="entry name" value="MCPsignal"/>
    <property type="match status" value="1"/>
</dbReference>
<dbReference type="CDD" id="cd18774">
    <property type="entry name" value="PDC2_HK_sensor"/>
    <property type="match status" value="1"/>
</dbReference>
<dbReference type="Gene3D" id="1.10.287.950">
    <property type="entry name" value="Methyl-accepting chemotaxis protein"/>
    <property type="match status" value="1"/>
</dbReference>
<evidence type="ECO:0000259" key="7">
    <source>
        <dbReference type="PROSITE" id="PS50885"/>
    </source>
</evidence>
<feature type="domain" description="Methyl-accepting transducer" evidence="6">
    <location>
        <begin position="400"/>
        <end position="629"/>
    </location>
</feature>
<keyword evidence="3" id="KW-0807">Transducer</keyword>
<reference evidence="9" key="1">
    <citation type="journal article" date="2019" name="Int. J. Syst. Evol. Microbiol.">
        <title>The Global Catalogue of Microorganisms (GCM) 10K type strain sequencing project: providing services to taxonomists for standard genome sequencing and annotation.</title>
        <authorList>
            <consortium name="The Broad Institute Genomics Platform"/>
            <consortium name="The Broad Institute Genome Sequencing Center for Infectious Disease"/>
            <person name="Wu L."/>
            <person name="Ma J."/>
        </authorList>
    </citation>
    <scope>NUCLEOTIDE SEQUENCE [LARGE SCALE GENOMIC DNA]</scope>
    <source>
        <strain evidence="9">JCM 11650</strain>
    </source>
</reference>
<evidence type="ECO:0000256" key="1">
    <source>
        <dbReference type="ARBA" id="ARBA00022481"/>
    </source>
</evidence>
<evidence type="ECO:0000313" key="8">
    <source>
        <dbReference type="EMBL" id="MFC4621250.1"/>
    </source>
</evidence>
<accession>A0ABV9GX09</accession>
<evidence type="ECO:0000313" key="9">
    <source>
        <dbReference type="Proteomes" id="UP001595967"/>
    </source>
</evidence>
<keyword evidence="5" id="KW-0472">Membrane</keyword>
<dbReference type="PROSITE" id="PS50111">
    <property type="entry name" value="CHEMOTAXIS_TRANSDUC_2"/>
    <property type="match status" value="1"/>
</dbReference>
<keyword evidence="5" id="KW-0812">Transmembrane</keyword>
<name>A0ABV9GX09_9BURK</name>
<feature type="coiled-coil region" evidence="4">
    <location>
        <begin position="600"/>
        <end position="627"/>
    </location>
</feature>
<dbReference type="Proteomes" id="UP001595967">
    <property type="component" value="Unassembled WGS sequence"/>
</dbReference>
<dbReference type="InterPro" id="IPR051310">
    <property type="entry name" value="MCP_chemotaxis"/>
</dbReference>
<feature type="domain" description="HAMP" evidence="7">
    <location>
        <begin position="340"/>
        <end position="395"/>
    </location>
</feature>
<comment type="caution">
    <text evidence="8">The sequence shown here is derived from an EMBL/GenBank/DDBJ whole genome shotgun (WGS) entry which is preliminary data.</text>
</comment>
<dbReference type="CDD" id="cd11386">
    <property type="entry name" value="MCP_signal"/>
    <property type="match status" value="1"/>
</dbReference>
<dbReference type="Pfam" id="PF00672">
    <property type="entry name" value="HAMP"/>
    <property type="match status" value="1"/>
</dbReference>
<dbReference type="PANTHER" id="PTHR43531">
    <property type="entry name" value="PROTEIN ICFG"/>
    <property type="match status" value="1"/>
</dbReference>
<dbReference type="InterPro" id="IPR033462">
    <property type="entry name" value="Cache_3-Cache_2"/>
</dbReference>
<keyword evidence="1" id="KW-0488">Methylation</keyword>
<dbReference type="SUPFAM" id="SSF58104">
    <property type="entry name" value="Methyl-accepting chemotaxis protein (MCP) signaling domain"/>
    <property type="match status" value="1"/>
</dbReference>
<dbReference type="PROSITE" id="PS50885">
    <property type="entry name" value="HAMP"/>
    <property type="match status" value="1"/>
</dbReference>
<evidence type="ECO:0000256" key="4">
    <source>
        <dbReference type="SAM" id="Coils"/>
    </source>
</evidence>
<comment type="similarity">
    <text evidence="2">Belongs to the methyl-accepting chemotaxis (MCP) protein family.</text>
</comment>
<dbReference type="SMART" id="SM00283">
    <property type="entry name" value="MA"/>
    <property type="match status" value="1"/>
</dbReference>
<evidence type="ECO:0000256" key="2">
    <source>
        <dbReference type="ARBA" id="ARBA00029447"/>
    </source>
</evidence>
<evidence type="ECO:0000259" key="6">
    <source>
        <dbReference type="PROSITE" id="PS50111"/>
    </source>
</evidence>
<dbReference type="PANTHER" id="PTHR43531:SF14">
    <property type="entry name" value="METHYL-ACCEPTING CHEMOTAXIS PROTEIN I-RELATED"/>
    <property type="match status" value="1"/>
</dbReference>
<sequence>MSNPITGRMARATLGNQLFVAATLITVIVMAILASTITWQNRQTAISNVRDANRAGLVGYERTLLLVYRIARERGLSLYPVLQRYMGGVPQATGQTDEGWPLLTTPQATINANQDLMRSVTGVVSEVYAQAQGRWLRIASAYQDQDAYRLGQALPADSPIAQALEQGKTADFPDLVGGKWHLATVLPLKDAQGQVYAGIVSRLDISAQIDPVLQDLAQVKLAEHGQLFVLRPTAAGQDWLRVAGSFGQPGDLLSAGNSPEAFAALRSRFTSAPEGVERIAIDGAEKFISWKTIPGWNWVVYGYGDVRDYLGASTRQMQLQLVLMLAGTLLIALLIRWLARSTLAPVQSVVHGLQALGAGNLSNTLPTCPPDSRNEVHLLLHSLHSTQQTLRTTIGQVRDSVEQIRTGAHEIATGNNDLSARTEQQAAALEETAASMEELSSTVQQNAASARHAHTLATSASGAAHQSQQAVTAMAQTMEQIAQRSARITDIIGVINGIAFQTNILALNAAVEAARAGEQGRGFAVVAGEVRALAGRSAEAAREIKALIEAATSEIGAGSTQAGTVGEGMQGVLHNVDQVMHLMQEIAQASGEQSSGIAQVNQAVAQMDQATQQNAALVEQAAAASDALREQANRLTLSVEVFRIDAGATVPRLDG</sequence>
<gene>
    <name evidence="8" type="ORF">ACFO3A_03390</name>
</gene>
<keyword evidence="9" id="KW-1185">Reference proteome</keyword>
<keyword evidence="4" id="KW-0175">Coiled coil</keyword>
<organism evidence="8 9">
    <name type="scientific">Comamonas nitrativorans</name>
    <dbReference type="NCBI Taxonomy" id="108437"/>
    <lineage>
        <taxon>Bacteria</taxon>
        <taxon>Pseudomonadati</taxon>
        <taxon>Pseudomonadota</taxon>
        <taxon>Betaproteobacteria</taxon>
        <taxon>Burkholderiales</taxon>
        <taxon>Comamonadaceae</taxon>
        <taxon>Comamonas</taxon>
    </lineage>
</organism>
<dbReference type="InterPro" id="IPR004089">
    <property type="entry name" value="MCPsignal_dom"/>
</dbReference>
<evidence type="ECO:0000256" key="5">
    <source>
        <dbReference type="SAM" id="Phobius"/>
    </source>
</evidence>